<protein>
    <recommendedName>
        <fullName evidence="2">High-affinity zinc uptake system protein ZnuA</fullName>
    </recommendedName>
</protein>
<dbReference type="InterPro" id="IPR006127">
    <property type="entry name" value="ZnuA-like"/>
</dbReference>
<dbReference type="AlphaFoldDB" id="A0A1Y5TLV1"/>
<evidence type="ECO:0000256" key="5">
    <source>
        <dbReference type="ARBA" id="ARBA00022906"/>
    </source>
</evidence>
<keyword evidence="5" id="KW-0406">Ion transport</keyword>
<reference evidence="8 9" key="1">
    <citation type="submission" date="2017-03" db="EMBL/GenBank/DDBJ databases">
        <authorList>
            <person name="Afonso C.L."/>
            <person name="Miller P.J."/>
            <person name="Scott M.A."/>
            <person name="Spackman E."/>
            <person name="Goraichik I."/>
            <person name="Dimitrov K.M."/>
            <person name="Suarez D.L."/>
            <person name="Swayne D.E."/>
        </authorList>
    </citation>
    <scope>NUCLEOTIDE SEQUENCE [LARGE SCALE GENOMIC DNA]</scope>
    <source>
        <strain evidence="8 9">CECT 7971</strain>
    </source>
</reference>
<evidence type="ECO:0000313" key="9">
    <source>
        <dbReference type="Proteomes" id="UP000193307"/>
    </source>
</evidence>
<dbReference type="OrthoDB" id="7346865at2"/>
<feature type="compositionally biased region" description="Basic and acidic residues" evidence="6">
    <location>
        <begin position="119"/>
        <end position="175"/>
    </location>
</feature>
<evidence type="ECO:0000313" key="8">
    <source>
        <dbReference type="EMBL" id="SLN63244.1"/>
    </source>
</evidence>
<dbReference type="InterPro" id="IPR050492">
    <property type="entry name" value="Bact_metal-bind_prot9"/>
</dbReference>
<dbReference type="GO" id="GO:0046872">
    <property type="term" value="F:metal ion binding"/>
    <property type="evidence" value="ECO:0007669"/>
    <property type="project" value="InterPro"/>
</dbReference>
<feature type="signal peptide" evidence="7">
    <location>
        <begin position="1"/>
        <end position="20"/>
    </location>
</feature>
<dbReference type="RefSeq" id="WP_085850366.1">
    <property type="nucleotide sequence ID" value="NZ_FNZV01000013.1"/>
</dbReference>
<evidence type="ECO:0000256" key="2">
    <source>
        <dbReference type="ARBA" id="ARBA00015915"/>
    </source>
</evidence>
<dbReference type="Gene3D" id="3.40.50.1980">
    <property type="entry name" value="Nitrogenase molybdenum iron protein domain"/>
    <property type="match status" value="3"/>
</dbReference>
<comment type="similarity">
    <text evidence="1">Belongs to the bacterial solute-binding protein 9 family.</text>
</comment>
<dbReference type="Proteomes" id="UP000193307">
    <property type="component" value="Unassembled WGS sequence"/>
</dbReference>
<dbReference type="SUPFAM" id="SSF53807">
    <property type="entry name" value="Helical backbone' metal receptor"/>
    <property type="match status" value="1"/>
</dbReference>
<keyword evidence="4 7" id="KW-0732">Signal</keyword>
<feature type="region of interest" description="Disordered" evidence="6">
    <location>
        <begin position="119"/>
        <end position="200"/>
    </location>
</feature>
<sequence length="363" mass="39510">MPRILSTITVLTFCASPALAEVPLVATDIAPIHSLVSQVMGGLGEPSLLMSQGASPHDYALRPSDAKHLQQADVVFWTSDNLAPWLGKTITTLAPNAVSVPLAESEASLKISFREGMTFDDHEHGTGEGYVDHDEEHDHHDADDDGHHDADEHDEHGDEHVDAHEEHHDEHGDDHDDHDDDNAEVHDEHGHDHSGTDPHAWLDPQNAIIWLDLIAHTLSEIDPDNAQTYADNAALSHVALEDMIKRIDTQLADEHDLKFVVFHDAYHYFEARFGLSAMGAISLGDAAAPSPMRIAELRDKITAQGVDCVLSEPQFNAGLVDTLLEGTSAARGVIDPLGQNIALGPDFYPALIQGVADSFDVCR</sequence>
<evidence type="ECO:0000256" key="1">
    <source>
        <dbReference type="ARBA" id="ARBA00011028"/>
    </source>
</evidence>
<keyword evidence="5" id="KW-0864">Zinc transport</keyword>
<keyword evidence="5" id="KW-0862">Zinc</keyword>
<dbReference type="EMBL" id="FWFW01000013">
    <property type="protein sequence ID" value="SLN63244.1"/>
    <property type="molecule type" value="Genomic_DNA"/>
</dbReference>
<name>A0A1Y5TLV1_9RHOB</name>
<evidence type="ECO:0000256" key="3">
    <source>
        <dbReference type="ARBA" id="ARBA00022448"/>
    </source>
</evidence>
<organism evidence="8 9">
    <name type="scientific">Pacificibacter marinus</name>
    <dbReference type="NCBI Taxonomy" id="658057"/>
    <lineage>
        <taxon>Bacteria</taxon>
        <taxon>Pseudomonadati</taxon>
        <taxon>Pseudomonadota</taxon>
        <taxon>Alphaproteobacteria</taxon>
        <taxon>Rhodobacterales</taxon>
        <taxon>Roseobacteraceae</taxon>
        <taxon>Pacificibacter</taxon>
    </lineage>
</organism>
<keyword evidence="9" id="KW-1185">Reference proteome</keyword>
<evidence type="ECO:0000256" key="6">
    <source>
        <dbReference type="SAM" id="MobiDB-lite"/>
    </source>
</evidence>
<proteinExistence type="inferred from homology"/>
<feature type="compositionally biased region" description="Basic and acidic residues" evidence="6">
    <location>
        <begin position="183"/>
        <end position="196"/>
    </location>
</feature>
<keyword evidence="3" id="KW-0813">Transport</keyword>
<feature type="chain" id="PRO_5010984540" description="High-affinity zinc uptake system protein ZnuA" evidence="7">
    <location>
        <begin position="21"/>
        <end position="363"/>
    </location>
</feature>
<accession>A0A1Y5TLV1</accession>
<gene>
    <name evidence="8" type="primary">znuA</name>
    <name evidence="8" type="ORF">PAM7971_03274</name>
</gene>
<dbReference type="GO" id="GO:0006829">
    <property type="term" value="P:zinc ion transport"/>
    <property type="evidence" value="ECO:0007669"/>
    <property type="project" value="UniProtKB-KW"/>
</dbReference>
<dbReference type="PANTHER" id="PTHR42953">
    <property type="entry name" value="HIGH-AFFINITY ZINC UPTAKE SYSTEM PROTEIN ZNUA-RELATED"/>
    <property type="match status" value="1"/>
</dbReference>
<evidence type="ECO:0000256" key="4">
    <source>
        <dbReference type="ARBA" id="ARBA00022729"/>
    </source>
</evidence>
<dbReference type="PANTHER" id="PTHR42953:SF3">
    <property type="entry name" value="HIGH-AFFINITY ZINC UPTAKE SYSTEM PROTEIN ZNUA"/>
    <property type="match status" value="1"/>
</dbReference>
<dbReference type="Pfam" id="PF01297">
    <property type="entry name" value="ZnuA"/>
    <property type="match status" value="1"/>
</dbReference>
<dbReference type="STRING" id="658057.SAMN04488032_11338"/>
<evidence type="ECO:0000256" key="7">
    <source>
        <dbReference type="SAM" id="SignalP"/>
    </source>
</evidence>